<evidence type="ECO:0000313" key="1">
    <source>
        <dbReference type="EMBL" id="TCS60189.1"/>
    </source>
</evidence>
<proteinExistence type="predicted"/>
<gene>
    <name evidence="1" type="ORF">EDD52_1156</name>
</gene>
<dbReference type="OrthoDB" id="7853262at2"/>
<accession>A0A4R3J2Y8</accession>
<evidence type="ECO:0000313" key="2">
    <source>
        <dbReference type="Proteomes" id="UP000295696"/>
    </source>
</evidence>
<protein>
    <submittedName>
        <fullName evidence="1">Uncharacterized protein</fullName>
    </submittedName>
</protein>
<dbReference type="RefSeq" id="WP_132247234.1">
    <property type="nucleotide sequence ID" value="NZ_SLZU01000015.1"/>
</dbReference>
<name>A0A4R3J2Y8_9RHOB</name>
<comment type="caution">
    <text evidence="1">The sequence shown here is derived from an EMBL/GenBank/DDBJ whole genome shotgun (WGS) entry which is preliminary data.</text>
</comment>
<sequence>MLDQPLTRDDLEDFFRIRKKTGGTDRRALNKVLRALGIQLRGGTTRWSVVLHAIGLSETQDPAHWADLKAPLLTADDVAAQLGLADTSIIYRWGKGELAVGMPPFPAVIDLSNGRKQARAKRWRRAEVLAWHRGQSIPQYAKAITAFGSLTPAN</sequence>
<dbReference type="EMBL" id="SLZU01000015">
    <property type="protein sequence ID" value="TCS60189.1"/>
    <property type="molecule type" value="Genomic_DNA"/>
</dbReference>
<organism evidence="1 2">
    <name type="scientific">Primorskyibacter sedentarius</name>
    <dbReference type="NCBI Taxonomy" id="745311"/>
    <lineage>
        <taxon>Bacteria</taxon>
        <taxon>Pseudomonadati</taxon>
        <taxon>Pseudomonadota</taxon>
        <taxon>Alphaproteobacteria</taxon>
        <taxon>Rhodobacterales</taxon>
        <taxon>Roseobacteraceae</taxon>
        <taxon>Primorskyibacter</taxon>
    </lineage>
</organism>
<dbReference type="AlphaFoldDB" id="A0A4R3J2Y8"/>
<reference evidence="1 2" key="1">
    <citation type="submission" date="2019-03" db="EMBL/GenBank/DDBJ databases">
        <title>Genomic Encyclopedia of Type Strains, Phase IV (KMG-IV): sequencing the most valuable type-strain genomes for metagenomic binning, comparative biology and taxonomic classification.</title>
        <authorList>
            <person name="Goeker M."/>
        </authorList>
    </citation>
    <scope>NUCLEOTIDE SEQUENCE [LARGE SCALE GENOMIC DNA]</scope>
    <source>
        <strain evidence="1 2">DSM 104836</strain>
    </source>
</reference>
<keyword evidence="2" id="KW-1185">Reference proteome</keyword>
<dbReference type="Proteomes" id="UP000295696">
    <property type="component" value="Unassembled WGS sequence"/>
</dbReference>